<evidence type="ECO:0000313" key="2">
    <source>
        <dbReference type="EMBL" id="KAK0150381.1"/>
    </source>
</evidence>
<dbReference type="PANTHER" id="PTHR47331">
    <property type="entry name" value="PHD-TYPE DOMAIN-CONTAINING PROTEIN"/>
    <property type="match status" value="1"/>
</dbReference>
<accession>A0AA47P4D8</accession>
<evidence type="ECO:0000259" key="1">
    <source>
        <dbReference type="Pfam" id="PF17921"/>
    </source>
</evidence>
<dbReference type="Proteomes" id="UP001174136">
    <property type="component" value="Unassembled WGS sequence"/>
</dbReference>
<evidence type="ECO:0000313" key="3">
    <source>
        <dbReference type="Proteomes" id="UP001174136"/>
    </source>
</evidence>
<dbReference type="EMBL" id="JAOPHQ010001498">
    <property type="protein sequence ID" value="KAK0150381.1"/>
    <property type="molecule type" value="Genomic_DNA"/>
</dbReference>
<comment type="caution">
    <text evidence="2">The sequence shown here is derived from an EMBL/GenBank/DDBJ whole genome shotgun (WGS) entry which is preliminary data.</text>
</comment>
<dbReference type="AlphaFoldDB" id="A0AA47P4D8"/>
<feature type="domain" description="Integrase zinc-binding" evidence="1">
    <location>
        <begin position="15"/>
        <end position="68"/>
    </location>
</feature>
<name>A0AA47P4D8_MERPO</name>
<sequence length="154" mass="17338">MPMDVKNSIILPNNSNISKLILRHIHQQVRHCGRGYILSRISQCFLMPCANALARKIIKSCIFCRHIQAKPAIHLEVASNLDTASCINALRRFICVQYQNGGDALKELDHKKFHSTLQNAGVKRKFNLPSGAYHGGARERIIWLVKKVLASVLN</sequence>
<dbReference type="Pfam" id="PF17921">
    <property type="entry name" value="Integrase_H2C2"/>
    <property type="match status" value="1"/>
</dbReference>
<keyword evidence="3" id="KW-1185">Reference proteome</keyword>
<proteinExistence type="predicted"/>
<organism evidence="2 3">
    <name type="scientific">Merluccius polli</name>
    <name type="common">Benguela hake</name>
    <name type="synonym">Merluccius cadenati</name>
    <dbReference type="NCBI Taxonomy" id="89951"/>
    <lineage>
        <taxon>Eukaryota</taxon>
        <taxon>Metazoa</taxon>
        <taxon>Chordata</taxon>
        <taxon>Craniata</taxon>
        <taxon>Vertebrata</taxon>
        <taxon>Euteleostomi</taxon>
        <taxon>Actinopterygii</taxon>
        <taxon>Neopterygii</taxon>
        <taxon>Teleostei</taxon>
        <taxon>Neoteleostei</taxon>
        <taxon>Acanthomorphata</taxon>
        <taxon>Zeiogadaria</taxon>
        <taxon>Gadariae</taxon>
        <taxon>Gadiformes</taxon>
        <taxon>Gadoidei</taxon>
        <taxon>Merlucciidae</taxon>
        <taxon>Merluccius</taxon>
    </lineage>
</organism>
<dbReference type="InterPro" id="IPR041588">
    <property type="entry name" value="Integrase_H2C2"/>
</dbReference>
<reference evidence="2" key="1">
    <citation type="journal article" date="2023" name="Front. Mar. Sci.">
        <title>A new Merluccius polli reference genome to investigate the effects of global change in West African waters.</title>
        <authorList>
            <person name="Mateo J.L."/>
            <person name="Blanco-Fernandez C."/>
            <person name="Garcia-Vazquez E."/>
            <person name="Machado-Schiaffino G."/>
        </authorList>
    </citation>
    <scope>NUCLEOTIDE SEQUENCE</scope>
    <source>
        <strain evidence="2">C29</strain>
        <tissue evidence="2">Fin</tissue>
    </source>
</reference>
<dbReference type="PANTHER" id="PTHR47331:SF1">
    <property type="entry name" value="GAG-LIKE PROTEIN"/>
    <property type="match status" value="1"/>
</dbReference>
<gene>
    <name evidence="2" type="ORF">N1851_008520</name>
</gene>
<protein>
    <recommendedName>
        <fullName evidence="1">Integrase zinc-binding domain-containing protein</fullName>
    </recommendedName>
</protein>